<dbReference type="InterPro" id="IPR013096">
    <property type="entry name" value="Cupin_2"/>
</dbReference>
<evidence type="ECO:0000313" key="2">
    <source>
        <dbReference type="EMBL" id="MBM7658904.1"/>
    </source>
</evidence>
<dbReference type="Gene3D" id="2.60.120.10">
    <property type="entry name" value="Jelly Rolls"/>
    <property type="match status" value="1"/>
</dbReference>
<dbReference type="PANTHER" id="PTHR43346">
    <property type="entry name" value="LIGAND BINDING DOMAIN PROTEIN, PUTATIVE (AFU_ORTHOLOGUE AFUA_6G14370)-RELATED"/>
    <property type="match status" value="1"/>
</dbReference>
<evidence type="ECO:0000259" key="1">
    <source>
        <dbReference type="Pfam" id="PF07883"/>
    </source>
</evidence>
<dbReference type="InterPro" id="IPR014710">
    <property type="entry name" value="RmlC-like_jellyroll"/>
</dbReference>
<proteinExistence type="predicted"/>
<dbReference type="SUPFAM" id="SSF51182">
    <property type="entry name" value="RmlC-like cupins"/>
    <property type="match status" value="1"/>
</dbReference>
<dbReference type="CDD" id="cd02223">
    <property type="entry name" value="cupin_Bh2720-like"/>
    <property type="match status" value="1"/>
</dbReference>
<sequence length="185" mass="20633">MKGMKAMYPFSEQSSFSYEAAPTYPPSSDNSYQQPLSYEQRVVHQPVWRDYGPQPLVVNIEKAAEINPNYRTAIWTGKHLQVTLMSINPGEDIGLEIHPVTDQFLRIESGKGLVQMGEQSNALTYQQPVSDGFAVMVPANTWHNVINTGTKPLKLYSIYAPPHHPHGTIQQTKAIAEAAQAHHGH</sequence>
<protein>
    <submittedName>
        <fullName evidence="2">Mannose-6-phosphate isomerase-like protein (Cupin superfamily)</fullName>
    </submittedName>
</protein>
<evidence type="ECO:0000313" key="3">
    <source>
        <dbReference type="Proteomes" id="UP000823201"/>
    </source>
</evidence>
<comment type="caution">
    <text evidence="2">The sequence shown here is derived from an EMBL/GenBank/DDBJ whole genome shotgun (WGS) entry which is preliminary data.</text>
</comment>
<organism evidence="2 3">
    <name type="scientific">Sporolactobacillus spathodeae</name>
    <dbReference type="NCBI Taxonomy" id="1465502"/>
    <lineage>
        <taxon>Bacteria</taxon>
        <taxon>Bacillati</taxon>
        <taxon>Bacillota</taxon>
        <taxon>Bacilli</taxon>
        <taxon>Bacillales</taxon>
        <taxon>Sporolactobacillaceae</taxon>
        <taxon>Sporolactobacillus</taxon>
    </lineage>
</organism>
<name>A0ABS2QAW3_9BACL</name>
<dbReference type="EMBL" id="JAFBEV010000026">
    <property type="protein sequence ID" value="MBM7658904.1"/>
    <property type="molecule type" value="Genomic_DNA"/>
</dbReference>
<feature type="domain" description="Cupin type-2" evidence="1">
    <location>
        <begin position="84"/>
        <end position="159"/>
    </location>
</feature>
<dbReference type="Pfam" id="PF07883">
    <property type="entry name" value="Cupin_2"/>
    <property type="match status" value="1"/>
</dbReference>
<dbReference type="InterPro" id="IPR011051">
    <property type="entry name" value="RmlC_Cupin_sf"/>
</dbReference>
<gene>
    <name evidence="2" type="ORF">JOC27_002367</name>
</gene>
<reference evidence="2 3" key="1">
    <citation type="submission" date="2021-01" db="EMBL/GenBank/DDBJ databases">
        <title>Genomic Encyclopedia of Type Strains, Phase IV (KMG-IV): sequencing the most valuable type-strain genomes for metagenomic binning, comparative biology and taxonomic classification.</title>
        <authorList>
            <person name="Goeker M."/>
        </authorList>
    </citation>
    <scope>NUCLEOTIDE SEQUENCE [LARGE SCALE GENOMIC DNA]</scope>
    <source>
        <strain evidence="2 3">DSM 100968</strain>
    </source>
</reference>
<dbReference type="PANTHER" id="PTHR43346:SF1">
    <property type="entry name" value="QUERCETIN 2,3-DIOXYGENASE-RELATED"/>
    <property type="match status" value="1"/>
</dbReference>
<dbReference type="Proteomes" id="UP000823201">
    <property type="component" value="Unassembled WGS sequence"/>
</dbReference>
<dbReference type="RefSeq" id="WP_239530285.1">
    <property type="nucleotide sequence ID" value="NZ_CBCRXA010000026.1"/>
</dbReference>
<keyword evidence="3" id="KW-1185">Reference proteome</keyword>
<dbReference type="InterPro" id="IPR052538">
    <property type="entry name" value="Flavonoid_dioxygenase-like"/>
</dbReference>
<accession>A0ABS2QAW3</accession>